<proteinExistence type="predicted"/>
<dbReference type="PROSITE" id="PS50853">
    <property type="entry name" value="FN3"/>
    <property type="match status" value="1"/>
</dbReference>
<reference evidence="4" key="1">
    <citation type="submission" date="2023-07" db="EMBL/GenBank/DDBJ databases">
        <title>Genome content predicts the carbon catabolic preferences of heterotrophic bacteria.</title>
        <authorList>
            <person name="Gralka M."/>
        </authorList>
    </citation>
    <scope>NUCLEOTIDE SEQUENCE</scope>
    <source>
        <strain evidence="4">I3M17_2</strain>
    </source>
</reference>
<feature type="domain" description="Fibronectin type-III" evidence="3">
    <location>
        <begin position="52"/>
        <end position="153"/>
    </location>
</feature>
<dbReference type="EMBL" id="JAUOPB010000010">
    <property type="protein sequence ID" value="MDO6423650.1"/>
    <property type="molecule type" value="Genomic_DNA"/>
</dbReference>
<name>A0AAW7X8N4_9GAMM</name>
<dbReference type="CDD" id="cd00063">
    <property type="entry name" value="FN3"/>
    <property type="match status" value="1"/>
</dbReference>
<dbReference type="InterPro" id="IPR003961">
    <property type="entry name" value="FN3_dom"/>
</dbReference>
<sequence>MHPVKTLIVVLLATVVLSACQKEEEESLVNKGSPEIDLPTNPDVDSPTSPSTPQAPSQPTTPVNSFTVSISWDIPRERVNGEELLLSEIGGYEIAYKRTVDESYSIVIVDNQNSQTKELTGLPAGHYEFLIAAFDSLGIYSDYSDPTFADIGN</sequence>
<evidence type="ECO:0000259" key="3">
    <source>
        <dbReference type="PROSITE" id="PS50853"/>
    </source>
</evidence>
<evidence type="ECO:0000313" key="5">
    <source>
        <dbReference type="Proteomes" id="UP001169760"/>
    </source>
</evidence>
<feature type="compositionally biased region" description="Low complexity" evidence="1">
    <location>
        <begin position="39"/>
        <end position="62"/>
    </location>
</feature>
<dbReference type="Proteomes" id="UP001169760">
    <property type="component" value="Unassembled WGS sequence"/>
</dbReference>
<dbReference type="RefSeq" id="WP_216064492.1">
    <property type="nucleotide sequence ID" value="NZ_JAHKPP010000031.1"/>
</dbReference>
<evidence type="ECO:0000256" key="2">
    <source>
        <dbReference type="SAM" id="SignalP"/>
    </source>
</evidence>
<feature type="signal peptide" evidence="2">
    <location>
        <begin position="1"/>
        <end position="21"/>
    </location>
</feature>
<dbReference type="AlphaFoldDB" id="A0AAW7X8N4"/>
<keyword evidence="2" id="KW-0732">Signal</keyword>
<feature type="region of interest" description="Disordered" evidence="1">
    <location>
        <begin position="24"/>
        <end position="64"/>
    </location>
</feature>
<accession>A0AAW7X8N4</accession>
<organism evidence="4 5">
    <name type="scientific">Saccharophagus degradans</name>
    <dbReference type="NCBI Taxonomy" id="86304"/>
    <lineage>
        <taxon>Bacteria</taxon>
        <taxon>Pseudomonadati</taxon>
        <taxon>Pseudomonadota</taxon>
        <taxon>Gammaproteobacteria</taxon>
        <taxon>Cellvibrionales</taxon>
        <taxon>Cellvibrionaceae</taxon>
        <taxon>Saccharophagus</taxon>
    </lineage>
</organism>
<comment type="caution">
    <text evidence="4">The sequence shown here is derived from an EMBL/GenBank/DDBJ whole genome shotgun (WGS) entry which is preliminary data.</text>
</comment>
<evidence type="ECO:0000313" key="4">
    <source>
        <dbReference type="EMBL" id="MDO6423650.1"/>
    </source>
</evidence>
<evidence type="ECO:0000256" key="1">
    <source>
        <dbReference type="SAM" id="MobiDB-lite"/>
    </source>
</evidence>
<protein>
    <submittedName>
        <fullName evidence="4">Fibronectin type III domain-containing protein</fullName>
    </submittedName>
</protein>
<dbReference type="PROSITE" id="PS51257">
    <property type="entry name" value="PROKAR_LIPOPROTEIN"/>
    <property type="match status" value="1"/>
</dbReference>
<feature type="chain" id="PRO_5043443146" evidence="2">
    <location>
        <begin position="22"/>
        <end position="153"/>
    </location>
</feature>
<gene>
    <name evidence="4" type="ORF">Q4521_14300</name>
</gene>